<dbReference type="Pfam" id="PF03184">
    <property type="entry name" value="DDE_1"/>
    <property type="match status" value="1"/>
</dbReference>
<dbReference type="PROSITE" id="PS50960">
    <property type="entry name" value="HTH_PSQ"/>
    <property type="match status" value="1"/>
</dbReference>
<feature type="region of interest" description="Disordered" evidence="5">
    <location>
        <begin position="1"/>
        <end position="47"/>
    </location>
</feature>
<dbReference type="Pfam" id="PF04218">
    <property type="entry name" value="CENP-B_N"/>
    <property type="match status" value="1"/>
</dbReference>
<evidence type="ECO:0000256" key="2">
    <source>
        <dbReference type="ARBA" id="ARBA00023125"/>
    </source>
</evidence>
<evidence type="ECO:0000256" key="1">
    <source>
        <dbReference type="ARBA" id="ARBA00004123"/>
    </source>
</evidence>
<dbReference type="InParanoid" id="A0A6I8N899"/>
<dbReference type="InterPro" id="IPR050863">
    <property type="entry name" value="CenT-Element_Derived"/>
</dbReference>
<evidence type="ECO:0000313" key="8">
    <source>
        <dbReference type="Ensembl" id="ENSOANP00000037302.1"/>
    </source>
</evidence>
<feature type="domain" description="HTH CENPB-type" evidence="7">
    <location>
        <begin position="107"/>
        <end position="187"/>
    </location>
</feature>
<dbReference type="OMA" id="ANTEGDM"/>
<dbReference type="GeneTree" id="ENSGT00940000154420"/>
<feature type="compositionally biased region" description="Low complexity" evidence="5">
    <location>
        <begin position="603"/>
        <end position="614"/>
    </location>
</feature>
<feature type="DNA-binding region" description="H-T-H motif" evidence="4">
    <location>
        <begin position="69"/>
        <end position="89"/>
    </location>
</feature>
<keyword evidence="3 4" id="KW-0539">Nucleus</keyword>
<name>A0A6I8N899_ORNAN</name>
<proteinExistence type="predicted"/>
<sequence>MAPQLEERKDAWGRDPREPEERETRKDPGADAAWERGRGGGGGAKRAHKTVTFETKMEILRRLDGGERQGQVARSLGLPHSTVSTIVKNRARIVRYVQSAGSLQSVMVNPKRGVLLEEMERLLTMWLDHQAQKRVPVNQAVISAKAKSLYDDLKKRLGEGAKEEPPFCASHGWFARFKRRAGRPHRRLTGRPAGPAADAASAYRAELAGLIAGGGYCARQVFNVDETGLFWKKLPDGTYLAREEKRAPGHKPAKDRLTLLLGGNAAGDFKVKPLLVYHSENPRAFKGKVKASLPVVWRSSPKAWVTPALFQDWFAGEFVPAVRAYLRRHGLAFKALLLLDNAPGHPPALGGLVPEVQVAFLPPAATSLLQPMEQAVNAIFKRYYARRTLTQALAATGGAAGPTLREFWKGYDIWTAAHNVGDAWAEVGAPTLNGSWAQLCPQFLAADPRAAPETTERLTREIVALGRQLRLEMDEAAVDGWIAAHPEESLSNEDLLEFRRCGAPGTEAGGPAPPPPAAAAPVPGPGGLAVILKKADELLEAILEEDPDRERGAKVRRGVQRELACYRGLHEKQKRKRKAAATPPEADGTPARAERPPPRPAEEASAAADSRGGPPSRPAAPPPVQ</sequence>
<dbReference type="Gene3D" id="1.10.10.60">
    <property type="entry name" value="Homeodomain-like"/>
    <property type="match status" value="2"/>
</dbReference>
<dbReference type="GeneID" id="103168937"/>
<evidence type="ECO:0008006" key="10">
    <source>
        <dbReference type="Google" id="ProtNLM"/>
    </source>
</evidence>
<feature type="region of interest" description="Disordered" evidence="5">
    <location>
        <begin position="564"/>
        <end position="625"/>
    </location>
</feature>
<dbReference type="SUPFAM" id="SSF46689">
    <property type="entry name" value="Homeodomain-like"/>
    <property type="match status" value="2"/>
</dbReference>
<evidence type="ECO:0000259" key="6">
    <source>
        <dbReference type="PROSITE" id="PS50960"/>
    </source>
</evidence>
<dbReference type="GO" id="GO:0005634">
    <property type="term" value="C:nucleus"/>
    <property type="evidence" value="ECO:0000318"/>
    <property type="project" value="GO_Central"/>
</dbReference>
<dbReference type="Bgee" id="ENSOANG00000047008">
    <property type="expression patterns" value="Expressed in liver and 7 other cell types or tissues"/>
</dbReference>
<dbReference type="Pfam" id="PF03221">
    <property type="entry name" value="HTH_Tnp_Tc5"/>
    <property type="match status" value="1"/>
</dbReference>
<feature type="domain" description="HTH psq-type" evidence="6">
    <location>
        <begin position="42"/>
        <end position="93"/>
    </location>
</feature>
<feature type="compositionally biased region" description="Basic and acidic residues" evidence="5">
    <location>
        <begin position="1"/>
        <end position="38"/>
    </location>
</feature>
<keyword evidence="9" id="KW-1185">Reference proteome</keyword>
<dbReference type="InterPro" id="IPR006600">
    <property type="entry name" value="HTH_CenpB_DNA-bd_dom"/>
</dbReference>
<dbReference type="SMART" id="SM00674">
    <property type="entry name" value="CENPB"/>
    <property type="match status" value="1"/>
</dbReference>
<reference evidence="8 9" key="1">
    <citation type="journal article" date="2008" name="Nature">
        <title>Genome analysis of the platypus reveals unique signatures of evolution.</title>
        <authorList>
            <person name="Warren W.C."/>
            <person name="Hillier L.W."/>
            <person name="Marshall Graves J.A."/>
            <person name="Birney E."/>
            <person name="Ponting C.P."/>
            <person name="Grutzner F."/>
            <person name="Belov K."/>
            <person name="Miller W."/>
            <person name="Clarke L."/>
            <person name="Chinwalla A.T."/>
            <person name="Yang S.P."/>
            <person name="Heger A."/>
            <person name="Locke D.P."/>
            <person name="Miethke P."/>
            <person name="Waters P.D."/>
            <person name="Veyrunes F."/>
            <person name="Fulton L."/>
            <person name="Fulton B."/>
            <person name="Graves T."/>
            <person name="Wallis J."/>
            <person name="Puente X.S."/>
            <person name="Lopez-Otin C."/>
            <person name="Ordonez G.R."/>
            <person name="Eichler E.E."/>
            <person name="Chen L."/>
            <person name="Cheng Z."/>
            <person name="Deakin J.E."/>
            <person name="Alsop A."/>
            <person name="Thompson K."/>
            <person name="Kirby P."/>
            <person name="Papenfuss A.T."/>
            <person name="Wakefield M.J."/>
            <person name="Olender T."/>
            <person name="Lancet D."/>
            <person name="Huttley G.A."/>
            <person name="Smit A.F."/>
            <person name="Pask A."/>
            <person name="Temple-Smith P."/>
            <person name="Batzer M.A."/>
            <person name="Walker J.A."/>
            <person name="Konkel M.K."/>
            <person name="Harris R.S."/>
            <person name="Whittington C.M."/>
            <person name="Wong E.S."/>
            <person name="Gemmell N.J."/>
            <person name="Buschiazzo E."/>
            <person name="Vargas Jentzsch I.M."/>
            <person name="Merkel A."/>
            <person name="Schmitz J."/>
            <person name="Zemann A."/>
            <person name="Churakov G."/>
            <person name="Kriegs J.O."/>
            <person name="Brosius J."/>
            <person name="Murchison E.P."/>
            <person name="Sachidanandam R."/>
            <person name="Smith C."/>
            <person name="Hannon G.J."/>
            <person name="Tsend-Ayush E."/>
            <person name="McMillan D."/>
            <person name="Attenborough R."/>
            <person name="Rens W."/>
            <person name="Ferguson-Smith M."/>
            <person name="Lefevre C.M."/>
            <person name="Sharp J.A."/>
            <person name="Nicholas K.R."/>
            <person name="Ray D.A."/>
            <person name="Kube M."/>
            <person name="Reinhardt R."/>
            <person name="Pringle T.H."/>
            <person name="Taylor J."/>
            <person name="Jones R.C."/>
            <person name="Nixon B."/>
            <person name="Dacheux J.L."/>
            <person name="Niwa H."/>
            <person name="Sekita Y."/>
            <person name="Huang X."/>
            <person name="Stark A."/>
            <person name="Kheradpour P."/>
            <person name="Kellis M."/>
            <person name="Flicek P."/>
            <person name="Chen Y."/>
            <person name="Webber C."/>
            <person name="Hardison R."/>
            <person name="Nelson J."/>
            <person name="Hallsworth-Pepin K."/>
            <person name="Delehaunty K."/>
            <person name="Markovic C."/>
            <person name="Minx P."/>
            <person name="Feng Y."/>
            <person name="Kremitzki C."/>
            <person name="Mitreva M."/>
            <person name="Glasscock J."/>
            <person name="Wylie T."/>
            <person name="Wohldmann P."/>
            <person name="Thiru P."/>
            <person name="Nhan M.N."/>
            <person name="Pohl C.S."/>
            <person name="Smith S.M."/>
            <person name="Hou S."/>
            <person name="Nefedov M."/>
            <person name="de Jong P.J."/>
            <person name="Renfree M.B."/>
            <person name="Mardis E.R."/>
            <person name="Wilson R.K."/>
        </authorList>
    </citation>
    <scope>NUCLEOTIDE SEQUENCE [LARGE SCALE GENOMIC DNA]</scope>
    <source>
        <strain evidence="8 9">Glennie</strain>
    </source>
</reference>
<dbReference type="PANTHER" id="PTHR19303">
    <property type="entry name" value="TRANSPOSON"/>
    <property type="match status" value="1"/>
</dbReference>
<dbReference type="RefSeq" id="XP_028909545.1">
    <property type="nucleotide sequence ID" value="XM_029053712.2"/>
</dbReference>
<dbReference type="InterPro" id="IPR007889">
    <property type="entry name" value="HTH_Psq"/>
</dbReference>
<feature type="compositionally biased region" description="Basic and acidic residues" evidence="5">
    <location>
        <begin position="592"/>
        <end position="602"/>
    </location>
</feature>
<dbReference type="InterPro" id="IPR004875">
    <property type="entry name" value="DDE_SF_endonuclease_dom"/>
</dbReference>
<accession>A0A6I8N899</accession>
<dbReference type="PROSITE" id="PS51253">
    <property type="entry name" value="HTH_CENPB"/>
    <property type="match status" value="1"/>
</dbReference>
<dbReference type="Ensembl" id="ENSOANT00000063216.1">
    <property type="protein sequence ID" value="ENSOANP00000037302.1"/>
    <property type="gene ID" value="ENSOANG00000047008.1"/>
</dbReference>
<dbReference type="GO" id="GO:0003677">
    <property type="term" value="F:DNA binding"/>
    <property type="evidence" value="ECO:0000318"/>
    <property type="project" value="GO_Central"/>
</dbReference>
<protein>
    <recommendedName>
        <fullName evidence="10">HTH CENPB-type domain-containing protein</fullName>
    </recommendedName>
</protein>
<evidence type="ECO:0000259" key="7">
    <source>
        <dbReference type="PROSITE" id="PS51253"/>
    </source>
</evidence>
<dbReference type="Proteomes" id="UP000002279">
    <property type="component" value="Chromosome X3"/>
</dbReference>
<dbReference type="PANTHER" id="PTHR19303:SF26">
    <property type="entry name" value="TIGGER TRANSPOSABLE ELEMENT-DERIVED PROTEIN 1"/>
    <property type="match status" value="1"/>
</dbReference>
<reference evidence="8" key="2">
    <citation type="submission" date="2025-08" db="UniProtKB">
        <authorList>
            <consortium name="Ensembl"/>
        </authorList>
    </citation>
    <scope>IDENTIFICATION</scope>
    <source>
        <strain evidence="8">Glennie</strain>
    </source>
</reference>
<evidence type="ECO:0000256" key="4">
    <source>
        <dbReference type="PROSITE-ProRule" id="PRU00320"/>
    </source>
</evidence>
<gene>
    <name evidence="8" type="primary">LOC103168937</name>
</gene>
<evidence type="ECO:0000313" key="9">
    <source>
        <dbReference type="Proteomes" id="UP000002279"/>
    </source>
</evidence>
<keyword evidence="2 4" id="KW-0238">DNA-binding</keyword>
<comment type="subcellular location">
    <subcellularLocation>
        <location evidence="1 4">Nucleus</location>
    </subcellularLocation>
</comment>
<evidence type="ECO:0000256" key="3">
    <source>
        <dbReference type="ARBA" id="ARBA00023242"/>
    </source>
</evidence>
<organism evidence="8 9">
    <name type="scientific">Ornithorhynchus anatinus</name>
    <name type="common">Duckbill platypus</name>
    <dbReference type="NCBI Taxonomy" id="9258"/>
    <lineage>
        <taxon>Eukaryota</taxon>
        <taxon>Metazoa</taxon>
        <taxon>Chordata</taxon>
        <taxon>Craniata</taxon>
        <taxon>Vertebrata</taxon>
        <taxon>Euteleostomi</taxon>
        <taxon>Mammalia</taxon>
        <taxon>Monotremata</taxon>
        <taxon>Ornithorhynchidae</taxon>
        <taxon>Ornithorhynchus</taxon>
    </lineage>
</organism>
<feature type="compositionally biased region" description="Pro residues" evidence="5">
    <location>
        <begin position="615"/>
        <end position="625"/>
    </location>
</feature>
<feature type="region of interest" description="Disordered" evidence="5">
    <location>
        <begin position="501"/>
        <end position="522"/>
    </location>
</feature>
<dbReference type="InterPro" id="IPR009057">
    <property type="entry name" value="Homeodomain-like_sf"/>
</dbReference>
<reference evidence="8" key="3">
    <citation type="submission" date="2025-09" db="UniProtKB">
        <authorList>
            <consortium name="Ensembl"/>
        </authorList>
    </citation>
    <scope>IDENTIFICATION</scope>
    <source>
        <strain evidence="8">Glennie</strain>
    </source>
</reference>
<feature type="compositionally biased region" description="Pro residues" evidence="5">
    <location>
        <begin position="511"/>
        <end position="522"/>
    </location>
</feature>
<evidence type="ECO:0000256" key="5">
    <source>
        <dbReference type="SAM" id="MobiDB-lite"/>
    </source>
</evidence>
<dbReference type="AlphaFoldDB" id="A0A6I8N899"/>